<keyword evidence="1" id="KW-0472">Membrane</keyword>
<sequence length="134" mass="15565">MNKIFEFLIYLVLVTGVAYGLHYFVLKINDQDHWWIGTDYSLASLYIFGSISSLIMILFLYGAEYAMPKQLGFVFLGAMLLKSVASYIFIHSGLDLLENNFIELNFLGVFFLYLFFDVYIAFRLLNTEGRHVEK</sequence>
<gene>
    <name evidence="2" type="ORF">GFH32_14335</name>
</gene>
<dbReference type="KEGG" id="sphe:GFH32_14335"/>
<keyword evidence="1" id="KW-0812">Transmembrane</keyword>
<keyword evidence="1" id="KW-1133">Transmembrane helix</keyword>
<reference evidence="2 3" key="1">
    <citation type="submission" date="2019-10" db="EMBL/GenBank/DDBJ databases">
        <authorList>
            <person name="Dong K."/>
        </authorList>
    </citation>
    <scope>NUCLEOTIDE SEQUENCE [LARGE SCALE GENOMIC DNA]</scope>
    <source>
        <strain evidence="3">dk4302</strain>
    </source>
</reference>
<dbReference type="EMBL" id="CP045652">
    <property type="protein sequence ID" value="QGA27419.1"/>
    <property type="molecule type" value="Genomic_DNA"/>
</dbReference>
<evidence type="ECO:0000313" key="3">
    <source>
        <dbReference type="Proteomes" id="UP000326921"/>
    </source>
</evidence>
<dbReference type="AlphaFoldDB" id="A0A5Q0QDX3"/>
<accession>A0A5Q0QDX3</accession>
<dbReference type="RefSeq" id="WP_153512255.1">
    <property type="nucleotide sequence ID" value="NZ_CP045652.1"/>
</dbReference>
<feature type="transmembrane region" description="Helical" evidence="1">
    <location>
        <begin position="7"/>
        <end position="25"/>
    </location>
</feature>
<feature type="transmembrane region" description="Helical" evidence="1">
    <location>
        <begin position="73"/>
        <end position="94"/>
    </location>
</feature>
<proteinExistence type="predicted"/>
<dbReference type="Proteomes" id="UP000326921">
    <property type="component" value="Chromosome"/>
</dbReference>
<evidence type="ECO:0000256" key="1">
    <source>
        <dbReference type="SAM" id="Phobius"/>
    </source>
</evidence>
<protein>
    <submittedName>
        <fullName evidence="2">Uncharacterized protein</fullName>
    </submittedName>
</protein>
<feature type="transmembrane region" description="Helical" evidence="1">
    <location>
        <begin position="106"/>
        <end position="125"/>
    </location>
</feature>
<evidence type="ECO:0000313" key="2">
    <source>
        <dbReference type="EMBL" id="QGA27419.1"/>
    </source>
</evidence>
<name>A0A5Q0QDX3_9SPHI</name>
<organism evidence="2 3">
    <name type="scientific">Sphingobacterium zhuxiongii</name>
    <dbReference type="NCBI Taxonomy" id="2662364"/>
    <lineage>
        <taxon>Bacteria</taxon>
        <taxon>Pseudomonadati</taxon>
        <taxon>Bacteroidota</taxon>
        <taxon>Sphingobacteriia</taxon>
        <taxon>Sphingobacteriales</taxon>
        <taxon>Sphingobacteriaceae</taxon>
        <taxon>Sphingobacterium</taxon>
    </lineage>
</organism>
<keyword evidence="3" id="KW-1185">Reference proteome</keyword>
<feature type="transmembrane region" description="Helical" evidence="1">
    <location>
        <begin position="40"/>
        <end position="61"/>
    </location>
</feature>